<comment type="caution">
    <text evidence="1">The sequence shown here is derived from an EMBL/GenBank/DDBJ whole genome shotgun (WGS) entry which is preliminary data.</text>
</comment>
<gene>
    <name evidence="1" type="ORF">PanWU01x14_242650</name>
</gene>
<keyword evidence="2" id="KW-1185">Reference proteome</keyword>
<evidence type="ECO:0000313" key="2">
    <source>
        <dbReference type="Proteomes" id="UP000237105"/>
    </source>
</evidence>
<organism evidence="1 2">
    <name type="scientific">Parasponia andersonii</name>
    <name type="common">Sponia andersonii</name>
    <dbReference type="NCBI Taxonomy" id="3476"/>
    <lineage>
        <taxon>Eukaryota</taxon>
        <taxon>Viridiplantae</taxon>
        <taxon>Streptophyta</taxon>
        <taxon>Embryophyta</taxon>
        <taxon>Tracheophyta</taxon>
        <taxon>Spermatophyta</taxon>
        <taxon>Magnoliopsida</taxon>
        <taxon>eudicotyledons</taxon>
        <taxon>Gunneridae</taxon>
        <taxon>Pentapetalae</taxon>
        <taxon>rosids</taxon>
        <taxon>fabids</taxon>
        <taxon>Rosales</taxon>
        <taxon>Cannabaceae</taxon>
        <taxon>Parasponia</taxon>
    </lineage>
</organism>
<name>A0A2P5BFR6_PARAD</name>
<dbReference type="EMBL" id="JXTB01000291">
    <property type="protein sequence ID" value="PON47644.1"/>
    <property type="molecule type" value="Genomic_DNA"/>
</dbReference>
<dbReference type="AlphaFoldDB" id="A0A2P5BFR6"/>
<protein>
    <submittedName>
        <fullName evidence="1">Uncharacterized protein</fullName>
    </submittedName>
</protein>
<proteinExistence type="predicted"/>
<feature type="non-terminal residue" evidence="1">
    <location>
        <position position="1"/>
    </location>
</feature>
<reference evidence="2" key="1">
    <citation type="submission" date="2016-06" db="EMBL/GenBank/DDBJ databases">
        <title>Parallel loss of symbiosis genes in relatives of nitrogen-fixing non-legume Parasponia.</title>
        <authorList>
            <person name="Van Velzen R."/>
            <person name="Holmer R."/>
            <person name="Bu F."/>
            <person name="Rutten L."/>
            <person name="Van Zeijl A."/>
            <person name="Liu W."/>
            <person name="Santuari L."/>
            <person name="Cao Q."/>
            <person name="Sharma T."/>
            <person name="Shen D."/>
            <person name="Roswanjaya Y."/>
            <person name="Wardhani T."/>
            <person name="Kalhor M.S."/>
            <person name="Jansen J."/>
            <person name="Van den Hoogen J."/>
            <person name="Gungor B."/>
            <person name="Hartog M."/>
            <person name="Hontelez J."/>
            <person name="Verver J."/>
            <person name="Yang W.-C."/>
            <person name="Schijlen E."/>
            <person name="Repin R."/>
            <person name="Schilthuizen M."/>
            <person name="Schranz E."/>
            <person name="Heidstra R."/>
            <person name="Miyata K."/>
            <person name="Fedorova E."/>
            <person name="Kohlen W."/>
            <person name="Bisseling T."/>
            <person name="Smit S."/>
            <person name="Geurts R."/>
        </authorList>
    </citation>
    <scope>NUCLEOTIDE SEQUENCE [LARGE SCALE GENOMIC DNA]</scope>
    <source>
        <strain evidence="2">cv. WU1-14</strain>
    </source>
</reference>
<accession>A0A2P5BFR6</accession>
<sequence length="105" mass="11744">SSFSVTLNSAPIVLQKHPLSLSVNHNTVTSGQIVLLSSKSKRKKKKKKPYQTPYLGLIKVSSDCASRPSSNPPNSPQYWLTSEQRGFRLSEVSAPKHEKDPRRAW</sequence>
<evidence type="ECO:0000313" key="1">
    <source>
        <dbReference type="EMBL" id="PON47644.1"/>
    </source>
</evidence>
<dbReference type="Proteomes" id="UP000237105">
    <property type="component" value="Unassembled WGS sequence"/>
</dbReference>